<name>A0A8X6L8Z9_TRICU</name>
<evidence type="ECO:0000313" key="1">
    <source>
        <dbReference type="EMBL" id="GFQ99736.1"/>
    </source>
</evidence>
<comment type="caution">
    <text evidence="1">The sequence shown here is derived from an EMBL/GenBank/DDBJ whole genome shotgun (WGS) entry which is preliminary data.</text>
</comment>
<dbReference type="Proteomes" id="UP000887116">
    <property type="component" value="Unassembled WGS sequence"/>
</dbReference>
<gene>
    <name evidence="1" type="ORF">TNCT_649171</name>
</gene>
<evidence type="ECO:0000313" key="2">
    <source>
        <dbReference type="Proteomes" id="UP000887116"/>
    </source>
</evidence>
<proteinExistence type="predicted"/>
<organism evidence="1 2">
    <name type="scientific">Trichonephila clavata</name>
    <name type="common">Joro spider</name>
    <name type="synonym">Nephila clavata</name>
    <dbReference type="NCBI Taxonomy" id="2740835"/>
    <lineage>
        <taxon>Eukaryota</taxon>
        <taxon>Metazoa</taxon>
        <taxon>Ecdysozoa</taxon>
        <taxon>Arthropoda</taxon>
        <taxon>Chelicerata</taxon>
        <taxon>Arachnida</taxon>
        <taxon>Araneae</taxon>
        <taxon>Araneomorphae</taxon>
        <taxon>Entelegynae</taxon>
        <taxon>Araneoidea</taxon>
        <taxon>Nephilidae</taxon>
        <taxon>Trichonephila</taxon>
    </lineage>
</organism>
<dbReference type="EMBL" id="BMAO01015154">
    <property type="protein sequence ID" value="GFQ99736.1"/>
    <property type="molecule type" value="Genomic_DNA"/>
</dbReference>
<dbReference type="OrthoDB" id="10344535at2759"/>
<accession>A0A8X6L8Z9</accession>
<keyword evidence="2" id="KW-1185">Reference proteome</keyword>
<sequence length="108" mass="12413">MGREKGKGVKGRLAPVPFLSEDKINPFLQDRKPISMRCSFKTMPFRTSSAGYSYTLSPFLSFNTARWIGVCFFSYTIYGTLAELTLSMDESMHPELSFLTRRILFHKE</sequence>
<dbReference type="AlphaFoldDB" id="A0A8X6L8Z9"/>
<protein>
    <submittedName>
        <fullName evidence="1">Uncharacterized protein</fullName>
    </submittedName>
</protein>
<reference evidence="1" key="1">
    <citation type="submission" date="2020-07" db="EMBL/GenBank/DDBJ databases">
        <title>Multicomponent nature underlies the extraordinary mechanical properties of spider dragline silk.</title>
        <authorList>
            <person name="Kono N."/>
            <person name="Nakamura H."/>
            <person name="Mori M."/>
            <person name="Yoshida Y."/>
            <person name="Ohtoshi R."/>
            <person name="Malay A.D."/>
            <person name="Moran D.A.P."/>
            <person name="Tomita M."/>
            <person name="Numata K."/>
            <person name="Arakawa K."/>
        </authorList>
    </citation>
    <scope>NUCLEOTIDE SEQUENCE</scope>
</reference>